<accession>A0A173MI31</accession>
<dbReference type="EMBL" id="FTOR01000002">
    <property type="protein sequence ID" value="SIS92497.1"/>
    <property type="molecule type" value="Genomic_DNA"/>
</dbReference>
<dbReference type="PANTHER" id="PTHR43086:SF3">
    <property type="entry name" value="NADP-DEPENDENT 3-HYDROXY ACID DEHYDROGENASE YDFG"/>
    <property type="match status" value="1"/>
</dbReference>
<gene>
    <name evidence="4" type="ORF">SAMN05421788_102122</name>
</gene>
<dbReference type="InterPro" id="IPR002347">
    <property type="entry name" value="SDR_fam"/>
</dbReference>
<comment type="similarity">
    <text evidence="1 3">Belongs to the short-chain dehydrogenases/reductases (SDR) family.</text>
</comment>
<dbReference type="RefSeq" id="WP_076378434.1">
    <property type="nucleotide sequence ID" value="NZ_AP017422.1"/>
</dbReference>
<dbReference type="InterPro" id="IPR036291">
    <property type="entry name" value="NAD(P)-bd_dom_sf"/>
</dbReference>
<evidence type="ECO:0000256" key="3">
    <source>
        <dbReference type="RuleBase" id="RU000363"/>
    </source>
</evidence>
<evidence type="ECO:0000313" key="5">
    <source>
        <dbReference type="Proteomes" id="UP000186917"/>
    </source>
</evidence>
<reference evidence="5" key="1">
    <citation type="submission" date="2017-01" db="EMBL/GenBank/DDBJ databases">
        <authorList>
            <person name="Varghese N."/>
            <person name="Submissions S."/>
        </authorList>
    </citation>
    <scope>NUCLEOTIDE SEQUENCE [LARGE SCALE GENOMIC DNA]</scope>
    <source>
        <strain evidence="5">DSM 21054</strain>
    </source>
</reference>
<dbReference type="Pfam" id="PF00106">
    <property type="entry name" value="adh_short"/>
    <property type="match status" value="1"/>
</dbReference>
<dbReference type="PIRSF" id="PIRSF000126">
    <property type="entry name" value="11-beta-HSD1"/>
    <property type="match status" value="1"/>
</dbReference>
<dbReference type="Proteomes" id="UP000186917">
    <property type="component" value="Unassembled WGS sequence"/>
</dbReference>
<evidence type="ECO:0000313" key="4">
    <source>
        <dbReference type="EMBL" id="SIS92497.1"/>
    </source>
</evidence>
<dbReference type="Gene3D" id="3.40.50.720">
    <property type="entry name" value="NAD(P)-binding Rossmann-like Domain"/>
    <property type="match status" value="1"/>
</dbReference>
<protein>
    <recommendedName>
        <fullName evidence="6">Short-chain dehydrogenase</fullName>
    </recommendedName>
</protein>
<organism evidence="4 5">
    <name type="scientific">Filimonas lacunae</name>
    <dbReference type="NCBI Taxonomy" id="477680"/>
    <lineage>
        <taxon>Bacteria</taxon>
        <taxon>Pseudomonadati</taxon>
        <taxon>Bacteroidota</taxon>
        <taxon>Chitinophagia</taxon>
        <taxon>Chitinophagales</taxon>
        <taxon>Chitinophagaceae</taxon>
        <taxon>Filimonas</taxon>
    </lineage>
</organism>
<dbReference type="KEGG" id="fln:FLA_3278"/>
<evidence type="ECO:0008006" key="6">
    <source>
        <dbReference type="Google" id="ProtNLM"/>
    </source>
</evidence>
<keyword evidence="5" id="KW-1185">Reference proteome</keyword>
<keyword evidence="2" id="KW-0560">Oxidoreductase</keyword>
<dbReference type="PANTHER" id="PTHR43086">
    <property type="entry name" value="VERY-LONG-CHAIN 3-OXOOACYL-COA REDUCTASE"/>
    <property type="match status" value="1"/>
</dbReference>
<proteinExistence type="inferred from homology"/>
<dbReference type="OrthoDB" id="9808814at2"/>
<evidence type="ECO:0000256" key="2">
    <source>
        <dbReference type="ARBA" id="ARBA00023002"/>
    </source>
</evidence>
<dbReference type="SUPFAM" id="SSF51735">
    <property type="entry name" value="NAD(P)-binding Rossmann-fold domains"/>
    <property type="match status" value="1"/>
</dbReference>
<dbReference type="AlphaFoldDB" id="A0A173MI31"/>
<sequence length="264" mass="27879">MQTIKGKTALVTGASSGIGKALAYQLAQQGANLVITARSVNKLEIIATSIREKCKVTVEVITADLSLPDAAKDLVNAIAGKGIGIDILVNNAGFGKWAPFLREEESTYMQMIQLNISALVQLSWLLLPGMLKRGSGGVINIASTGAFQPCSYIAVYCASKAFVLSFSEALYGEYKSKGITVTAVCPGNTQTEFATTANAQTEGMAFASAEAVAKESLQAFIKEKNYIVTGGVGNYIQSLSARFLPRKTMINIVAGMFSKRVGAA</sequence>
<dbReference type="GO" id="GO:0016491">
    <property type="term" value="F:oxidoreductase activity"/>
    <property type="evidence" value="ECO:0007669"/>
    <property type="project" value="UniProtKB-KW"/>
</dbReference>
<name>A0A173MI31_9BACT</name>
<dbReference type="STRING" id="477680.SAMN05421788_102122"/>
<dbReference type="PRINTS" id="PR00081">
    <property type="entry name" value="GDHRDH"/>
</dbReference>
<evidence type="ECO:0000256" key="1">
    <source>
        <dbReference type="ARBA" id="ARBA00006484"/>
    </source>
</evidence>
<dbReference type="PRINTS" id="PR00080">
    <property type="entry name" value="SDRFAMILY"/>
</dbReference>